<proteinExistence type="inferred from homology"/>
<comment type="catalytic activity">
    <reaction evidence="6">
        <text>2 a quinone + NADH + H(+) = 2 a 1,4-benzosemiquinone + NAD(+)</text>
        <dbReference type="Rhea" id="RHEA:65952"/>
        <dbReference type="ChEBI" id="CHEBI:15378"/>
        <dbReference type="ChEBI" id="CHEBI:57540"/>
        <dbReference type="ChEBI" id="CHEBI:57945"/>
        <dbReference type="ChEBI" id="CHEBI:132124"/>
        <dbReference type="ChEBI" id="CHEBI:134225"/>
    </reaction>
</comment>
<feature type="binding site" evidence="6">
    <location>
        <position position="10"/>
    </location>
    <ligand>
        <name>FMN</name>
        <dbReference type="ChEBI" id="CHEBI:58210"/>
    </ligand>
</feature>
<name>A0ABT2YVA5_9GAMM</name>
<feature type="domain" description="Flavodoxin-like fold" evidence="7">
    <location>
        <begin position="4"/>
        <end position="195"/>
    </location>
</feature>
<evidence type="ECO:0000256" key="6">
    <source>
        <dbReference type="HAMAP-Rule" id="MF_01216"/>
    </source>
</evidence>
<comment type="catalytic activity">
    <reaction evidence="5">
        <text>N,N-dimethyl-1,4-phenylenediamine + anthranilate + 2 NAD(+) = 2-(4-dimethylaminophenyl)diazenylbenzoate + 2 NADH + 2 H(+)</text>
        <dbReference type="Rhea" id="RHEA:55872"/>
        <dbReference type="ChEBI" id="CHEBI:15378"/>
        <dbReference type="ChEBI" id="CHEBI:15783"/>
        <dbReference type="ChEBI" id="CHEBI:16567"/>
        <dbReference type="ChEBI" id="CHEBI:57540"/>
        <dbReference type="ChEBI" id="CHEBI:57945"/>
        <dbReference type="ChEBI" id="CHEBI:71579"/>
        <dbReference type="EC" id="1.7.1.17"/>
    </reaction>
    <physiologicalReaction direction="right-to-left" evidence="5">
        <dbReference type="Rhea" id="RHEA:55874"/>
    </physiologicalReaction>
</comment>
<comment type="caution">
    <text evidence="8">The sequence shown here is derived from an EMBL/GenBank/DDBJ whole genome shotgun (WGS) entry which is preliminary data.</text>
</comment>
<keyword evidence="9" id="KW-1185">Reference proteome</keyword>
<dbReference type="Gene3D" id="3.40.50.360">
    <property type="match status" value="1"/>
</dbReference>
<comment type="subunit">
    <text evidence="6">Homodimer.</text>
</comment>
<keyword evidence="4 6" id="KW-0520">NAD</keyword>
<keyword evidence="2 6" id="KW-0288">FMN</keyword>
<dbReference type="EC" id="1.7.1.17" evidence="6"/>
<evidence type="ECO:0000256" key="3">
    <source>
        <dbReference type="ARBA" id="ARBA00023002"/>
    </source>
</evidence>
<dbReference type="SUPFAM" id="SSF52218">
    <property type="entry name" value="Flavoproteins"/>
    <property type="match status" value="1"/>
</dbReference>
<dbReference type="Proteomes" id="UP001209713">
    <property type="component" value="Unassembled WGS sequence"/>
</dbReference>
<evidence type="ECO:0000256" key="1">
    <source>
        <dbReference type="ARBA" id="ARBA00022630"/>
    </source>
</evidence>
<dbReference type="EMBL" id="JAOVZB010000005">
    <property type="protein sequence ID" value="MCV2403514.1"/>
    <property type="molecule type" value="Genomic_DNA"/>
</dbReference>
<dbReference type="PANTHER" id="PTHR43741">
    <property type="entry name" value="FMN-DEPENDENT NADH-AZOREDUCTASE 1"/>
    <property type="match status" value="1"/>
</dbReference>
<comment type="function">
    <text evidence="6">Quinone reductase that provides resistance to thiol-specific stress caused by electrophilic quinones.</text>
</comment>
<evidence type="ECO:0000313" key="9">
    <source>
        <dbReference type="Proteomes" id="UP001209713"/>
    </source>
</evidence>
<evidence type="ECO:0000313" key="8">
    <source>
        <dbReference type="EMBL" id="MCV2403514.1"/>
    </source>
</evidence>
<evidence type="ECO:0000256" key="5">
    <source>
        <dbReference type="ARBA" id="ARBA00048542"/>
    </source>
</evidence>
<dbReference type="Pfam" id="PF02525">
    <property type="entry name" value="Flavodoxin_2"/>
    <property type="match status" value="1"/>
</dbReference>
<evidence type="ECO:0000256" key="2">
    <source>
        <dbReference type="ARBA" id="ARBA00022643"/>
    </source>
</evidence>
<reference evidence="8 9" key="1">
    <citation type="submission" date="2022-10" db="EMBL/GenBank/DDBJ databases">
        <title>Marinomonas transparenta sp. nov. and Marinomonas sargassi sp. nov., isolated from marine alga (Sargassum natans (L.) Gaillon).</title>
        <authorList>
            <person name="Wang Y."/>
        </authorList>
    </citation>
    <scope>NUCLEOTIDE SEQUENCE [LARGE SCALE GENOMIC DNA]</scope>
    <source>
        <strain evidence="8 9">C2222</strain>
    </source>
</reference>
<accession>A0ABT2YVA5</accession>
<dbReference type="HAMAP" id="MF_01216">
    <property type="entry name" value="Azoreductase_type1"/>
    <property type="match status" value="1"/>
</dbReference>
<feature type="binding site" evidence="6">
    <location>
        <begin position="96"/>
        <end position="99"/>
    </location>
    <ligand>
        <name>FMN</name>
        <dbReference type="ChEBI" id="CHEBI:58210"/>
    </ligand>
</feature>
<evidence type="ECO:0000256" key="4">
    <source>
        <dbReference type="ARBA" id="ARBA00023027"/>
    </source>
</evidence>
<evidence type="ECO:0000259" key="7">
    <source>
        <dbReference type="Pfam" id="PF02525"/>
    </source>
</evidence>
<comment type="cofactor">
    <cofactor evidence="6">
        <name>FMN</name>
        <dbReference type="ChEBI" id="CHEBI:58210"/>
    </cofactor>
    <text evidence="6">Binds 1 FMN per subunit.</text>
</comment>
<comment type="similarity">
    <text evidence="6">Belongs to the azoreductase type 1 family.</text>
</comment>
<organism evidence="8 9">
    <name type="scientific">Marinomonas sargassi</name>
    <dbReference type="NCBI Taxonomy" id="2984494"/>
    <lineage>
        <taxon>Bacteria</taxon>
        <taxon>Pseudomonadati</taxon>
        <taxon>Pseudomonadota</taxon>
        <taxon>Gammaproteobacteria</taxon>
        <taxon>Oceanospirillales</taxon>
        <taxon>Oceanospirillaceae</taxon>
        <taxon>Marinomonas</taxon>
    </lineage>
</organism>
<keyword evidence="3 6" id="KW-0560">Oxidoreductase</keyword>
<dbReference type="InterPro" id="IPR023048">
    <property type="entry name" value="NADH:quinone_OxRdtase_FMN_depd"/>
</dbReference>
<feature type="binding site" evidence="6">
    <location>
        <begin position="16"/>
        <end position="18"/>
    </location>
    <ligand>
        <name>FMN</name>
        <dbReference type="ChEBI" id="CHEBI:58210"/>
    </ligand>
</feature>
<dbReference type="InterPro" id="IPR029039">
    <property type="entry name" value="Flavoprotein-like_sf"/>
</dbReference>
<comment type="function">
    <text evidence="6">Also exhibits azoreductase activity. Catalyzes the reductive cleavage of the azo bond in aromatic azo compounds to the corresponding amines.</text>
</comment>
<dbReference type="InterPro" id="IPR003680">
    <property type="entry name" value="Flavodoxin_fold"/>
</dbReference>
<dbReference type="EC" id="1.6.5.-" evidence="6"/>
<dbReference type="InterPro" id="IPR050104">
    <property type="entry name" value="FMN-dep_NADH:Q_OxRdtase_AzoR1"/>
</dbReference>
<protein>
    <recommendedName>
        <fullName evidence="6">FMN dependent NADH:quinone oxidoreductase</fullName>
        <ecNumber evidence="6">1.6.5.-</ecNumber>
    </recommendedName>
    <alternativeName>
        <fullName evidence="6">Azo-dye reductase</fullName>
    </alternativeName>
    <alternativeName>
        <fullName evidence="6">FMN-dependent NADH-azo compound oxidoreductase</fullName>
    </alternativeName>
    <alternativeName>
        <fullName evidence="6">FMN-dependent NADH-azoreductase</fullName>
        <ecNumber evidence="6">1.7.1.17</ecNumber>
    </alternativeName>
</protein>
<gene>
    <name evidence="6" type="primary">azoR</name>
    <name evidence="8" type="ORF">OFY17_11585</name>
</gene>
<sequence length="207" mass="22930">MTTLFRLDSSPRKESSHSREIADLVEQHLQSITPNLTIQRRDLADTQIPSLSDVTINGFFTPSEEQTLEQKHDTALSDELIAELKSTHTLLISAPMYNFGVPASLKAWIDQVSRINETFAYDGVSFSGLLPTKRAILTLAYGAEGYAEGGELSAMNFFEPFLTSLLSFLGIKEIHVIRLEGTSTATPEQLALKKEQLAMEIKTLVRG</sequence>
<dbReference type="RefSeq" id="WP_263530893.1">
    <property type="nucleotide sequence ID" value="NZ_JAOVZB010000005.1"/>
</dbReference>
<comment type="caution">
    <text evidence="6">Lacks conserved residue(s) required for the propagation of feature annotation.</text>
</comment>
<keyword evidence="1 6" id="KW-0285">Flavoprotein</keyword>
<dbReference type="PANTHER" id="PTHR43741:SF4">
    <property type="entry name" value="FMN-DEPENDENT NADH:QUINONE OXIDOREDUCTASE"/>
    <property type="match status" value="1"/>
</dbReference>